<name>A0AAD1UFU7_EUPCR</name>
<keyword evidence="2" id="KW-0436">Ligase</keyword>
<evidence type="ECO:0000313" key="6">
    <source>
        <dbReference type="EMBL" id="CAI2366513.1"/>
    </source>
</evidence>
<reference evidence="6" key="1">
    <citation type="submission" date="2023-07" db="EMBL/GenBank/DDBJ databases">
        <authorList>
            <consortium name="AG Swart"/>
            <person name="Singh M."/>
            <person name="Singh A."/>
            <person name="Seah K."/>
            <person name="Emmerich C."/>
        </authorList>
    </citation>
    <scope>NUCLEOTIDE SEQUENCE</scope>
    <source>
        <strain evidence="6">DP1</strain>
    </source>
</reference>
<dbReference type="AlphaFoldDB" id="A0AAD1UFU7"/>
<dbReference type="GO" id="GO:0015631">
    <property type="term" value="F:tubulin binding"/>
    <property type="evidence" value="ECO:0007669"/>
    <property type="project" value="TreeGrafter"/>
</dbReference>
<keyword evidence="4" id="KW-0067">ATP-binding</keyword>
<dbReference type="PANTHER" id="PTHR12241:SF39">
    <property type="entry name" value="TUBULIN POLYGLUTAMYLASE TTLL9-RELATED"/>
    <property type="match status" value="1"/>
</dbReference>
<keyword evidence="7" id="KW-1185">Reference proteome</keyword>
<dbReference type="InterPro" id="IPR004344">
    <property type="entry name" value="TTL/TTLL_fam"/>
</dbReference>
<sequence>MNDLLIPTIDTHDHSCTICISKAESEENLGKMMEEYYDNYKTSQDFEGSDILWLYGEEMGEYDREMFHDFKGFINKIYGTMIFKHKDLQYTVMNQCKKYHADKYGFHPASYTLMKEFDLMQEDIRASGRAKSWIAKPSEGLEGSDIFCFDTFEELMARGVQDGMVAQQYIHNPLLLKGRKWDARMYLIIHGVNPMRGYVTFDTGFARVCTDEYERGNVTNPHATITNGLRNIDHPNYVSEPENEEDEDQVYHRYPLTRAWELVSENLDDPEADLEKMKQGVKDLANSLLRCYRSSIEAEQADFMEMDGARDKNDKLFNILGLDVMFDADLRPWLFETNRNPGMSLTYPMLNEEGVVIQKNSKIATGVKCNLINEVAKILIGKEDSKSFAKIYDSSDLEGGDADFIYEKVFRLFKNLCGTKLTRTLSIHSFISYINQVAEDFTEDIHCDEVINRVELKSREELTLPEFFSGLEVLAETVSMSLPTFLTRIEAE</sequence>
<protein>
    <recommendedName>
        <fullName evidence="5">Tubulin--tyrosine ligase-like protein 9</fullName>
    </recommendedName>
</protein>
<comment type="similarity">
    <text evidence="1">Belongs to the tubulin--tyrosine ligase family.</text>
</comment>
<organism evidence="6 7">
    <name type="scientific">Euplotes crassus</name>
    <dbReference type="NCBI Taxonomy" id="5936"/>
    <lineage>
        <taxon>Eukaryota</taxon>
        <taxon>Sar</taxon>
        <taxon>Alveolata</taxon>
        <taxon>Ciliophora</taxon>
        <taxon>Intramacronucleata</taxon>
        <taxon>Spirotrichea</taxon>
        <taxon>Hypotrichia</taxon>
        <taxon>Euplotida</taxon>
        <taxon>Euplotidae</taxon>
        <taxon>Moneuplotes</taxon>
    </lineage>
</organism>
<evidence type="ECO:0000256" key="4">
    <source>
        <dbReference type="ARBA" id="ARBA00022840"/>
    </source>
</evidence>
<dbReference type="SUPFAM" id="SSF56059">
    <property type="entry name" value="Glutathione synthetase ATP-binding domain-like"/>
    <property type="match status" value="1"/>
</dbReference>
<dbReference type="Proteomes" id="UP001295684">
    <property type="component" value="Unassembled WGS sequence"/>
</dbReference>
<keyword evidence="3" id="KW-0547">Nucleotide-binding</keyword>
<dbReference type="GO" id="GO:0005524">
    <property type="term" value="F:ATP binding"/>
    <property type="evidence" value="ECO:0007669"/>
    <property type="project" value="UniProtKB-KW"/>
</dbReference>
<dbReference type="GO" id="GO:0036064">
    <property type="term" value="C:ciliary basal body"/>
    <property type="evidence" value="ECO:0007669"/>
    <property type="project" value="TreeGrafter"/>
</dbReference>
<dbReference type="Pfam" id="PF03133">
    <property type="entry name" value="TTL"/>
    <property type="match status" value="1"/>
</dbReference>
<dbReference type="GO" id="GO:0070740">
    <property type="term" value="F:tubulin-glutamic acid ligase activity"/>
    <property type="evidence" value="ECO:0007669"/>
    <property type="project" value="TreeGrafter"/>
</dbReference>
<dbReference type="GO" id="GO:0000226">
    <property type="term" value="P:microtubule cytoskeleton organization"/>
    <property type="evidence" value="ECO:0007669"/>
    <property type="project" value="TreeGrafter"/>
</dbReference>
<dbReference type="PROSITE" id="PS51221">
    <property type="entry name" value="TTL"/>
    <property type="match status" value="1"/>
</dbReference>
<dbReference type="EMBL" id="CAMPGE010007598">
    <property type="protein sequence ID" value="CAI2366513.1"/>
    <property type="molecule type" value="Genomic_DNA"/>
</dbReference>
<dbReference type="PANTHER" id="PTHR12241">
    <property type="entry name" value="TUBULIN POLYGLUTAMYLASE"/>
    <property type="match status" value="1"/>
</dbReference>
<gene>
    <name evidence="6" type="ORF">ECRASSUSDP1_LOCUS7786</name>
</gene>
<evidence type="ECO:0000313" key="7">
    <source>
        <dbReference type="Proteomes" id="UP001295684"/>
    </source>
</evidence>
<proteinExistence type="inferred from homology"/>
<comment type="caution">
    <text evidence="6">The sequence shown here is derived from an EMBL/GenBank/DDBJ whole genome shotgun (WGS) entry which is preliminary data.</text>
</comment>
<dbReference type="Gene3D" id="3.30.470.20">
    <property type="entry name" value="ATP-grasp fold, B domain"/>
    <property type="match status" value="1"/>
</dbReference>
<accession>A0AAD1UFU7</accession>
<evidence type="ECO:0000256" key="3">
    <source>
        <dbReference type="ARBA" id="ARBA00022741"/>
    </source>
</evidence>
<evidence type="ECO:0000256" key="1">
    <source>
        <dbReference type="ARBA" id="ARBA00006820"/>
    </source>
</evidence>
<evidence type="ECO:0000256" key="2">
    <source>
        <dbReference type="ARBA" id="ARBA00022598"/>
    </source>
</evidence>
<evidence type="ECO:0000256" key="5">
    <source>
        <dbReference type="ARBA" id="ARBA00030445"/>
    </source>
</evidence>